<dbReference type="Gene3D" id="1.10.287.110">
    <property type="entry name" value="DnaJ domain"/>
    <property type="match status" value="1"/>
</dbReference>
<sequence length="334" mass="37635">MMSPNAIRPKASIRPTTRAFKRKIDSQLSQEQKVNFLNSSLSAVSPLLPTPLEPPPSKQARNQPKVNLFVDNLDELSYYDILGVRSDTSNPAIKQILNEMLTIFASDVGNDDDDEVFQMQRGGNSINDIAATLQKAADVLTNSSSKQVYDSIIEKKYSIMAWQMDTLRPLIKDTQNLLKSTNVLYNDVAELKDIVSQKSLRNLVSETLKLNRGKRLRNTATNRLRVQWRVNLNDDTNAGITEDYLLDYFSKYGEIIGSVMCSSRPGCAVLEFNTIQSVSDVILEEGQLKKFIVQDLTEAELISRDSQNELMQQLEELNNIAADVIELKQNLQQT</sequence>
<dbReference type="SUPFAM" id="SSF54928">
    <property type="entry name" value="RNA-binding domain, RBD"/>
    <property type="match status" value="1"/>
</dbReference>
<dbReference type="PANTHER" id="PTHR44313">
    <property type="entry name" value="DNAJ HOMOLOG SUBFAMILY C MEMBER 17"/>
    <property type="match status" value="1"/>
</dbReference>
<name>A0A5B8YSX4_9ABAC</name>
<organism evidence="5 6">
    <name type="scientific">Chrysodeixis includens nucleopolyhedrovirus</name>
    <dbReference type="NCBI Taxonomy" id="1207438"/>
    <lineage>
        <taxon>Viruses</taxon>
        <taxon>Viruses incertae sedis</taxon>
        <taxon>Naldaviricetes</taxon>
        <taxon>Lefavirales</taxon>
        <taxon>Baculoviridae</taxon>
        <taxon>Alphabaculovirus</taxon>
        <taxon>Alphabaculovirus chrincludentis</taxon>
        <taxon>Alphabaculovirus alterchrincludentis</taxon>
    </lineage>
</organism>
<keyword evidence="2" id="KW-0963">Cytoplasm</keyword>
<dbReference type="InterPro" id="IPR035979">
    <property type="entry name" value="RBD_domain_sf"/>
</dbReference>
<evidence type="ECO:0000256" key="1">
    <source>
        <dbReference type="ARBA" id="ARBA00004496"/>
    </source>
</evidence>
<reference evidence="5" key="1">
    <citation type="journal article" date="2019" name="Viruses">
        <title>A Novel Alphabaculovirus from the Soybean Looper, Chrysodeixis includens, that Produces Tetrahedral Occlusion Bodies and Encodes Two Copies of he65.</title>
        <authorList>
            <person name="Harrison R.L."/>
            <person name="Rowley D.L."/>
            <person name="Popham H.J.R."/>
        </authorList>
    </citation>
    <scope>NUCLEOTIDE SEQUENCE</scope>
    <source>
        <strain evidence="5">ChinNPV-1</strain>
    </source>
</reference>
<comment type="subcellular location">
    <subcellularLocation>
        <location evidence="1">Cytoplasm</location>
    </subcellularLocation>
</comment>
<evidence type="ECO:0000256" key="2">
    <source>
        <dbReference type="ARBA" id="ARBA00022490"/>
    </source>
</evidence>
<dbReference type="KEGG" id="vg:80541248"/>
<evidence type="ECO:0000256" key="4">
    <source>
        <dbReference type="SAM" id="Coils"/>
    </source>
</evidence>
<dbReference type="InterPro" id="IPR036869">
    <property type="entry name" value="J_dom_sf"/>
</dbReference>
<accession>A0A5B8YSX4</accession>
<dbReference type="GO" id="GO:0003676">
    <property type="term" value="F:nucleic acid binding"/>
    <property type="evidence" value="ECO:0007669"/>
    <property type="project" value="InterPro"/>
</dbReference>
<dbReference type="GeneID" id="80541248"/>
<dbReference type="EMBL" id="MK746083">
    <property type="protein sequence ID" value="QED40562.1"/>
    <property type="molecule type" value="Genomic_DNA"/>
</dbReference>
<dbReference type="PANTHER" id="PTHR44313:SF1">
    <property type="entry name" value="DNAJ HOMOLOG SUBFAMILY C MEMBER 17"/>
    <property type="match status" value="1"/>
</dbReference>
<evidence type="ECO:0000313" key="5">
    <source>
        <dbReference type="EMBL" id="QED40562.1"/>
    </source>
</evidence>
<keyword evidence="6" id="KW-1185">Reference proteome</keyword>
<keyword evidence="4" id="KW-0175">Coiled coil</keyword>
<protein>
    <submittedName>
        <fullName evidence="5">BJDP</fullName>
    </submittedName>
</protein>
<dbReference type="RefSeq" id="YP_010802478.1">
    <property type="nucleotide sequence ID" value="NC_077025.1"/>
</dbReference>
<proteinExistence type="predicted"/>
<dbReference type="Proteomes" id="UP001162233">
    <property type="component" value="Segment"/>
</dbReference>
<dbReference type="SUPFAM" id="SSF46565">
    <property type="entry name" value="Chaperone J-domain"/>
    <property type="match status" value="1"/>
</dbReference>
<dbReference type="GO" id="GO:0000390">
    <property type="term" value="P:spliceosomal complex disassembly"/>
    <property type="evidence" value="ECO:0007669"/>
    <property type="project" value="TreeGrafter"/>
</dbReference>
<dbReference type="Gene3D" id="3.30.70.330">
    <property type="match status" value="1"/>
</dbReference>
<dbReference type="InterPro" id="IPR052094">
    <property type="entry name" value="Pre-mRNA-splicing_ERAD"/>
</dbReference>
<dbReference type="InterPro" id="IPR012677">
    <property type="entry name" value="Nucleotide-bd_a/b_plait_sf"/>
</dbReference>
<evidence type="ECO:0000256" key="3">
    <source>
        <dbReference type="ARBA" id="ARBA00023186"/>
    </source>
</evidence>
<feature type="coiled-coil region" evidence="4">
    <location>
        <begin position="307"/>
        <end position="334"/>
    </location>
</feature>
<evidence type="ECO:0000313" key="6">
    <source>
        <dbReference type="Proteomes" id="UP001162233"/>
    </source>
</evidence>
<keyword evidence="3" id="KW-0143">Chaperone</keyword>